<proteinExistence type="predicted"/>
<evidence type="ECO:0000259" key="4">
    <source>
        <dbReference type="PROSITE" id="PS50112"/>
    </source>
</evidence>
<dbReference type="InterPro" id="IPR035965">
    <property type="entry name" value="PAS-like_dom_sf"/>
</dbReference>
<organism evidence="5 6">
    <name type="scientific">Acetobacter vaccinii</name>
    <dbReference type="NCBI Taxonomy" id="2592655"/>
    <lineage>
        <taxon>Bacteria</taxon>
        <taxon>Pseudomonadati</taxon>
        <taxon>Pseudomonadota</taxon>
        <taxon>Alphaproteobacteria</taxon>
        <taxon>Acetobacterales</taxon>
        <taxon>Acetobacteraceae</taxon>
        <taxon>Acetobacter</taxon>
    </lineage>
</organism>
<dbReference type="PANTHER" id="PTHR47429:SF2">
    <property type="entry name" value="PROTEIN TWIN LOV 1"/>
    <property type="match status" value="1"/>
</dbReference>
<keyword evidence="1" id="KW-0285">Flavoprotein</keyword>
<dbReference type="AlphaFoldDB" id="A0A5C1YT99"/>
<reference evidence="5 6" key="1">
    <citation type="submission" date="2019-09" db="EMBL/GenBank/DDBJ databases">
        <title>Genome sequencing of strain KACC 21233.</title>
        <authorList>
            <person name="Heo J."/>
            <person name="Kim S.-J."/>
            <person name="Kim J.-S."/>
            <person name="Hong S.-B."/>
            <person name="Kwon S.-W."/>
        </authorList>
    </citation>
    <scope>NUCLEOTIDE SEQUENCE [LARGE SCALE GENOMIC DNA]</scope>
    <source>
        <strain evidence="5 6">KACC 21233</strain>
    </source>
</reference>
<dbReference type="Gene3D" id="3.30.450.20">
    <property type="entry name" value="PAS domain"/>
    <property type="match status" value="1"/>
</dbReference>
<dbReference type="InterPro" id="IPR000014">
    <property type="entry name" value="PAS"/>
</dbReference>
<protein>
    <submittedName>
        <fullName evidence="5">PAS domain-containing protein</fullName>
    </submittedName>
</protein>
<dbReference type="NCBIfam" id="TIGR00229">
    <property type="entry name" value="sensory_box"/>
    <property type="match status" value="1"/>
</dbReference>
<dbReference type="PANTHER" id="PTHR47429">
    <property type="entry name" value="PROTEIN TWIN LOV 1"/>
    <property type="match status" value="1"/>
</dbReference>
<dbReference type="PROSITE" id="PS50112">
    <property type="entry name" value="PAS"/>
    <property type="match status" value="1"/>
</dbReference>
<evidence type="ECO:0000313" key="6">
    <source>
        <dbReference type="Proteomes" id="UP000324536"/>
    </source>
</evidence>
<evidence type="ECO:0000256" key="1">
    <source>
        <dbReference type="ARBA" id="ARBA00022630"/>
    </source>
</evidence>
<dbReference type="OrthoDB" id="7991996at2"/>
<dbReference type="Pfam" id="PF13426">
    <property type="entry name" value="PAS_9"/>
    <property type="match status" value="1"/>
</dbReference>
<evidence type="ECO:0000256" key="3">
    <source>
        <dbReference type="ARBA" id="ARBA00022991"/>
    </source>
</evidence>
<evidence type="ECO:0000313" key="5">
    <source>
        <dbReference type="EMBL" id="QEO18247.1"/>
    </source>
</evidence>
<evidence type="ECO:0000256" key="2">
    <source>
        <dbReference type="ARBA" id="ARBA00022643"/>
    </source>
</evidence>
<name>A0A5C1YT99_9PROT</name>
<feature type="domain" description="PAS" evidence="4">
    <location>
        <begin position="9"/>
        <end position="81"/>
    </location>
</feature>
<accession>A0A5C1YT99</accession>
<dbReference type="EMBL" id="CP043506">
    <property type="protein sequence ID" value="QEO18247.1"/>
    <property type="molecule type" value="Genomic_DNA"/>
</dbReference>
<keyword evidence="2" id="KW-0288">FMN</keyword>
<dbReference type="KEGG" id="acek:FLP30_11400"/>
<dbReference type="Proteomes" id="UP000324536">
    <property type="component" value="Chromosome"/>
</dbReference>
<gene>
    <name evidence="5" type="ORF">FLP30_11400</name>
</gene>
<keyword evidence="6" id="KW-1185">Reference proteome</keyword>
<keyword evidence="3" id="KW-0157">Chromophore</keyword>
<sequence length="190" mass="20950">MCDHSVSLIPDTLQKLFDNSSIALSLADAGQDKPLIAINTPFCNLTGYTKNEIIGRNCRFLQKNADNTIARKELREFLDNKGDLSIRKALINFKSDGTPFINLLYMSRLCDSKGNTRFILASQFEISNSYPETFAHYGIELQSTVQKITPAVAQAGIILEGSIRAIANSTSMIAQAKLTLEELKNSGPVF</sequence>
<dbReference type="SUPFAM" id="SSF55785">
    <property type="entry name" value="PYP-like sensor domain (PAS domain)"/>
    <property type="match status" value="1"/>
</dbReference>
<dbReference type="CDD" id="cd00130">
    <property type="entry name" value="PAS"/>
    <property type="match status" value="1"/>
</dbReference>